<protein>
    <submittedName>
        <fullName evidence="2">Uncharacterized protein</fullName>
    </submittedName>
</protein>
<organism evidence="2 3">
    <name type="scientific">Novosphingobium aquiterrae</name>
    <dbReference type="NCBI Taxonomy" id="624388"/>
    <lineage>
        <taxon>Bacteria</taxon>
        <taxon>Pseudomonadati</taxon>
        <taxon>Pseudomonadota</taxon>
        <taxon>Alphaproteobacteria</taxon>
        <taxon>Sphingomonadales</taxon>
        <taxon>Sphingomonadaceae</taxon>
        <taxon>Novosphingobium</taxon>
    </lineage>
</organism>
<dbReference type="Proteomes" id="UP001589943">
    <property type="component" value="Unassembled WGS sequence"/>
</dbReference>
<proteinExistence type="predicted"/>
<dbReference type="RefSeq" id="WP_379480272.1">
    <property type="nucleotide sequence ID" value="NZ_JBHLTL010000001.1"/>
</dbReference>
<gene>
    <name evidence="2" type="ORF">ACFFF7_05095</name>
</gene>
<evidence type="ECO:0000313" key="3">
    <source>
        <dbReference type="Proteomes" id="UP001589943"/>
    </source>
</evidence>
<name>A0ABV6PG17_9SPHN</name>
<evidence type="ECO:0000256" key="1">
    <source>
        <dbReference type="SAM" id="MobiDB-lite"/>
    </source>
</evidence>
<sequence length="82" mass="8174">MTSRTATVVHRTTVMLGIAAVVALGACSKQQATAPAEVEAPSTDFIAENPTEPAVPVNLPTTAMTNVPAGEAAPASSASPTK</sequence>
<feature type="region of interest" description="Disordered" evidence="1">
    <location>
        <begin position="58"/>
        <end position="82"/>
    </location>
</feature>
<dbReference type="PROSITE" id="PS51257">
    <property type="entry name" value="PROKAR_LIPOPROTEIN"/>
    <property type="match status" value="1"/>
</dbReference>
<reference evidence="2 3" key="1">
    <citation type="submission" date="2024-09" db="EMBL/GenBank/DDBJ databases">
        <authorList>
            <person name="Sun Q."/>
            <person name="Mori K."/>
        </authorList>
    </citation>
    <scope>NUCLEOTIDE SEQUENCE [LARGE SCALE GENOMIC DNA]</scope>
    <source>
        <strain evidence="2 3">NCAIM B.02537</strain>
    </source>
</reference>
<feature type="compositionally biased region" description="Low complexity" evidence="1">
    <location>
        <begin position="68"/>
        <end position="82"/>
    </location>
</feature>
<dbReference type="EMBL" id="JBHLTL010000001">
    <property type="protein sequence ID" value="MFC0588783.1"/>
    <property type="molecule type" value="Genomic_DNA"/>
</dbReference>
<evidence type="ECO:0000313" key="2">
    <source>
        <dbReference type="EMBL" id="MFC0588783.1"/>
    </source>
</evidence>
<accession>A0ABV6PG17</accession>
<keyword evidence="3" id="KW-1185">Reference proteome</keyword>
<comment type="caution">
    <text evidence="2">The sequence shown here is derived from an EMBL/GenBank/DDBJ whole genome shotgun (WGS) entry which is preliminary data.</text>
</comment>